<organism evidence="5 6">
    <name type="scientific">Candidatus Methylophosphatis roskildensis</name>
    <dbReference type="NCBI Taxonomy" id="2899263"/>
    <lineage>
        <taxon>Bacteria</taxon>
        <taxon>Pseudomonadati</taxon>
        <taxon>Pseudomonadota</taxon>
        <taxon>Betaproteobacteria</taxon>
        <taxon>Nitrosomonadales</taxon>
        <taxon>Sterolibacteriaceae</taxon>
        <taxon>Candidatus Methylophosphatis</taxon>
    </lineage>
</organism>
<protein>
    <submittedName>
        <fullName evidence="5">Bifunctional metallophosphatase/5'-nucleotidase</fullName>
    </submittedName>
</protein>
<dbReference type="Gene3D" id="3.60.21.10">
    <property type="match status" value="1"/>
</dbReference>
<comment type="similarity">
    <text evidence="2">Belongs to the 5'-nucleotidase family.</text>
</comment>
<dbReference type="Proteomes" id="UP000807785">
    <property type="component" value="Unassembled WGS sequence"/>
</dbReference>
<gene>
    <name evidence="5" type="ORF">IPH26_06990</name>
</gene>
<dbReference type="InterPro" id="IPR004843">
    <property type="entry name" value="Calcineurin-like_PHP"/>
</dbReference>
<dbReference type="Gene3D" id="3.90.780.10">
    <property type="entry name" value="5'-Nucleotidase, C-terminal domain"/>
    <property type="match status" value="1"/>
</dbReference>
<keyword evidence="2" id="KW-0547">Nucleotide-binding</keyword>
<proteinExistence type="inferred from homology"/>
<dbReference type="InterPro" id="IPR008334">
    <property type="entry name" value="5'-Nucleotdase_C"/>
</dbReference>
<evidence type="ECO:0000256" key="2">
    <source>
        <dbReference type="RuleBase" id="RU362119"/>
    </source>
</evidence>
<evidence type="ECO:0000313" key="6">
    <source>
        <dbReference type="Proteomes" id="UP000807785"/>
    </source>
</evidence>
<dbReference type="EMBL" id="JADJEV010000003">
    <property type="protein sequence ID" value="MBK6972698.1"/>
    <property type="molecule type" value="Genomic_DNA"/>
</dbReference>
<dbReference type="InterPro" id="IPR029052">
    <property type="entry name" value="Metallo-depent_PP-like"/>
</dbReference>
<accession>A0A9D7HLH6</accession>
<sequence>MTPVLSLKFVQFAALLALSSLSVAGTTDASLDCSGSVTFGEAGARVVTSVPDRRIGVKCLNDLIVDTELEGANYGGHGEFIAEVAILGARLFRRRQIEVGEYLELVRAAARSEVGRTLRVRVIAFNDFHGNIDGASLNLRSDADKLFVTDPATGARLGVAAGGVDYMAGLVNQLKAGSPNSVVVSAGDLIGASPLNSALFHDEPAIETMNRLGLAFNAVGNHEFDEGRDELLRMQYGGCHPTDANSCRGNQVGTEYPFEGARFDFLAANVVDTSSGKTIFRPYGIESFKGHRIAFIGMTLKSTPSIVTPAGVAGLSFKDEADSANALIDELKRRGVKAVVVLLHEGGVVGSGSINGCSGVSGPIVDIVSRLDDAVDLVVTGHTHQAYNCRLANRAGREVSVTSAGSFSRLITRIDLTIDTRTRDVIAVDARNELVDRNNFQQAATPIQPVAGIAKIVANYKALSAPISNRIVGSITATLTRTQNSAGESSLGDIIADAQLAATAPATKGGAVVAFMNPGGIRADLAFASSVAGEGDGNVTYGESFTVQPFGNSLVVKSLSGQQIYDLLEQQWGAAQPFARILEVSRGFSYRHSFDTTPGNFAAQKGGGFVCDGSVTLNGMPIDKTAIYRVTMNSFLASGGDNFSVFNAGTDQLGGDLDLDALEAYFAAAGSPLAPGPQDRVRTGC</sequence>
<dbReference type="GO" id="GO:0009166">
    <property type="term" value="P:nucleotide catabolic process"/>
    <property type="evidence" value="ECO:0007669"/>
    <property type="project" value="InterPro"/>
</dbReference>
<dbReference type="PANTHER" id="PTHR11575:SF24">
    <property type="entry name" value="5'-NUCLEOTIDASE"/>
    <property type="match status" value="1"/>
</dbReference>
<dbReference type="GO" id="GO:0008253">
    <property type="term" value="F:5'-nucleotidase activity"/>
    <property type="evidence" value="ECO:0007669"/>
    <property type="project" value="TreeGrafter"/>
</dbReference>
<dbReference type="GO" id="GO:0030288">
    <property type="term" value="C:outer membrane-bounded periplasmic space"/>
    <property type="evidence" value="ECO:0007669"/>
    <property type="project" value="TreeGrafter"/>
</dbReference>
<dbReference type="Pfam" id="PF02872">
    <property type="entry name" value="5_nucleotid_C"/>
    <property type="match status" value="1"/>
</dbReference>
<dbReference type="PRINTS" id="PR01607">
    <property type="entry name" value="APYRASEFAMLY"/>
</dbReference>
<feature type="signal peptide" evidence="2">
    <location>
        <begin position="1"/>
        <end position="24"/>
    </location>
</feature>
<feature type="chain" id="PRO_5039751151" evidence="2">
    <location>
        <begin position="25"/>
        <end position="685"/>
    </location>
</feature>
<dbReference type="SUPFAM" id="SSF56300">
    <property type="entry name" value="Metallo-dependent phosphatases"/>
    <property type="match status" value="1"/>
</dbReference>
<evidence type="ECO:0000259" key="4">
    <source>
        <dbReference type="Pfam" id="PF02872"/>
    </source>
</evidence>
<dbReference type="Pfam" id="PF00149">
    <property type="entry name" value="Metallophos"/>
    <property type="match status" value="1"/>
</dbReference>
<reference evidence="5" key="1">
    <citation type="submission" date="2020-10" db="EMBL/GenBank/DDBJ databases">
        <title>Connecting structure to function with the recovery of over 1000 high-quality activated sludge metagenome-assembled genomes encoding full-length rRNA genes using long-read sequencing.</title>
        <authorList>
            <person name="Singleton C.M."/>
            <person name="Petriglieri F."/>
            <person name="Kristensen J.M."/>
            <person name="Kirkegaard R.H."/>
            <person name="Michaelsen T.Y."/>
            <person name="Andersen M.H."/>
            <person name="Karst S.M."/>
            <person name="Dueholm M.S."/>
            <person name="Nielsen P.H."/>
            <person name="Albertsen M."/>
        </authorList>
    </citation>
    <scope>NUCLEOTIDE SEQUENCE</scope>
    <source>
        <strain evidence="5">Bjer_18-Q3-R1-45_BAT3C.347</strain>
    </source>
</reference>
<evidence type="ECO:0000313" key="5">
    <source>
        <dbReference type="EMBL" id="MBK6972698.1"/>
    </source>
</evidence>
<feature type="domain" description="5'-Nucleotidase C-terminal" evidence="4">
    <location>
        <begin position="472"/>
        <end position="647"/>
    </location>
</feature>
<dbReference type="InterPro" id="IPR006179">
    <property type="entry name" value="5_nucleotidase/apyrase"/>
</dbReference>
<evidence type="ECO:0000256" key="1">
    <source>
        <dbReference type="ARBA" id="ARBA00022729"/>
    </source>
</evidence>
<evidence type="ECO:0000259" key="3">
    <source>
        <dbReference type="Pfam" id="PF00149"/>
    </source>
</evidence>
<name>A0A9D7HLH6_9PROT</name>
<dbReference type="GO" id="GO:0008768">
    <property type="term" value="F:UDP-sugar diphosphatase activity"/>
    <property type="evidence" value="ECO:0007669"/>
    <property type="project" value="TreeGrafter"/>
</dbReference>
<dbReference type="GO" id="GO:0000166">
    <property type="term" value="F:nucleotide binding"/>
    <property type="evidence" value="ECO:0007669"/>
    <property type="project" value="UniProtKB-KW"/>
</dbReference>
<comment type="caution">
    <text evidence="5">The sequence shown here is derived from an EMBL/GenBank/DDBJ whole genome shotgun (WGS) entry which is preliminary data.</text>
</comment>
<dbReference type="AlphaFoldDB" id="A0A9D7HLH6"/>
<feature type="domain" description="Calcineurin-like phosphoesterase" evidence="3">
    <location>
        <begin position="121"/>
        <end position="385"/>
    </location>
</feature>
<keyword evidence="1 2" id="KW-0732">Signal</keyword>
<dbReference type="SUPFAM" id="SSF55816">
    <property type="entry name" value="5'-nucleotidase (syn. UDP-sugar hydrolase), C-terminal domain"/>
    <property type="match status" value="1"/>
</dbReference>
<keyword evidence="2" id="KW-0378">Hydrolase</keyword>
<dbReference type="InterPro" id="IPR036907">
    <property type="entry name" value="5'-Nucleotdase_C_sf"/>
</dbReference>
<dbReference type="PANTHER" id="PTHR11575">
    <property type="entry name" value="5'-NUCLEOTIDASE-RELATED"/>
    <property type="match status" value="1"/>
</dbReference>